<dbReference type="InterPro" id="IPR006091">
    <property type="entry name" value="Acyl-CoA_Oxase/DH_mid-dom"/>
</dbReference>
<evidence type="ECO:0000256" key="2">
    <source>
        <dbReference type="ARBA" id="ARBA00009347"/>
    </source>
</evidence>
<dbReference type="Proteomes" id="UP000736373">
    <property type="component" value="Unassembled WGS sequence"/>
</dbReference>
<accession>A0ABR7Q1D3</accession>
<evidence type="ECO:0000259" key="8">
    <source>
        <dbReference type="Pfam" id="PF02771"/>
    </source>
</evidence>
<dbReference type="Gene3D" id="2.40.110.10">
    <property type="entry name" value="Butyryl-CoA Dehydrogenase, subunit A, domain 2"/>
    <property type="match status" value="1"/>
</dbReference>
<comment type="cofactor">
    <cofactor evidence="1">
        <name>FAD</name>
        <dbReference type="ChEBI" id="CHEBI:57692"/>
    </cofactor>
</comment>
<comment type="caution">
    <text evidence="9">The sequence shown here is derived from an EMBL/GenBank/DDBJ whole genome shotgun (WGS) entry which is preliminary data.</text>
</comment>
<protein>
    <submittedName>
        <fullName evidence="9">Acyl-CoA dehydrogenase</fullName>
    </submittedName>
</protein>
<dbReference type="InterPro" id="IPR052161">
    <property type="entry name" value="Mycobact_Acyl-CoA_DH"/>
</dbReference>
<dbReference type="Pfam" id="PF00441">
    <property type="entry name" value="Acyl-CoA_dh_1"/>
    <property type="match status" value="1"/>
</dbReference>
<reference evidence="9 10" key="1">
    <citation type="submission" date="2019-09" db="EMBL/GenBank/DDBJ databases">
        <title>Paraburkholderia podalyriae sp. nov., A South African Podalyria-associated rhizobium.</title>
        <authorList>
            <person name="Mavima L."/>
            <person name="Beukes C.W."/>
            <person name="Palmer M."/>
            <person name="De Meyer S.E."/>
            <person name="James E.K."/>
            <person name="Maluk M."/>
            <person name="Avontuur J.R."/>
            <person name="Chan W.Y."/>
            <person name="Venter S.N."/>
            <person name="Steenkamp E.T."/>
        </authorList>
    </citation>
    <scope>NUCLEOTIDE SEQUENCE [LARGE SCALE GENOMIC DNA]</scope>
    <source>
        <strain evidence="9 10">WC7.3b</strain>
    </source>
</reference>
<keyword evidence="5" id="KW-0560">Oxidoreductase</keyword>
<dbReference type="PANTHER" id="PTHR43292:SF4">
    <property type="entry name" value="ACYL-COA DEHYDROGENASE FADE34"/>
    <property type="match status" value="1"/>
</dbReference>
<dbReference type="Gene3D" id="1.20.140.10">
    <property type="entry name" value="Butyryl-CoA Dehydrogenase, subunit A, domain 3"/>
    <property type="match status" value="1"/>
</dbReference>
<feature type="domain" description="Acyl-CoA oxidase/dehydrogenase middle" evidence="7">
    <location>
        <begin position="128"/>
        <end position="223"/>
    </location>
</feature>
<dbReference type="InterPro" id="IPR013786">
    <property type="entry name" value="AcylCoA_DH/ox_N"/>
</dbReference>
<evidence type="ECO:0000256" key="4">
    <source>
        <dbReference type="ARBA" id="ARBA00022827"/>
    </source>
</evidence>
<dbReference type="Pfam" id="PF02771">
    <property type="entry name" value="Acyl-CoA_dh_N"/>
    <property type="match status" value="1"/>
</dbReference>
<dbReference type="InterPro" id="IPR037069">
    <property type="entry name" value="AcylCoA_DH/ox_N_sf"/>
</dbReference>
<dbReference type="EMBL" id="VZQQ01000096">
    <property type="protein sequence ID" value="MBC8752350.1"/>
    <property type="molecule type" value="Genomic_DNA"/>
</dbReference>
<dbReference type="InterPro" id="IPR009100">
    <property type="entry name" value="AcylCoA_DH/oxidase_NM_dom_sf"/>
</dbReference>
<feature type="domain" description="Acyl-CoA dehydrogenase/oxidase N-terminal" evidence="8">
    <location>
        <begin position="15"/>
        <end position="124"/>
    </location>
</feature>
<dbReference type="PANTHER" id="PTHR43292">
    <property type="entry name" value="ACYL-COA DEHYDROGENASE"/>
    <property type="match status" value="1"/>
</dbReference>
<evidence type="ECO:0000259" key="6">
    <source>
        <dbReference type="Pfam" id="PF00441"/>
    </source>
</evidence>
<proteinExistence type="inferred from homology"/>
<evidence type="ECO:0000313" key="9">
    <source>
        <dbReference type="EMBL" id="MBC8752350.1"/>
    </source>
</evidence>
<evidence type="ECO:0000313" key="10">
    <source>
        <dbReference type="Proteomes" id="UP000736373"/>
    </source>
</evidence>
<sequence length="379" mass="42200">MSFAFDLPTRSAALDTLRSEVRAFLDQNLSKIPVHERARSWHAFDADFSRKVAARGWVGMTWPKEYGGQERSMLERYVMLEEMVAAGAPVNAHWTGDRQSGQLLLRYGTEAQRRVILPRVARGEIFFCIGMSEPDAGSDLANIRTRAVRTEGGWIVNGTKIWTSGAHQKHYMIMLCRTRPVEENRHAGMSQFLVDLSLPGISVRPIINMAGELHFNEVVFTDCFLPDEALVGSEGNGWKQVMSELSFERSGPERFLTAQVLLRELVRIAGSAPSDHAAVAIGKLSAHLATLRRMSFAVAHALQEKRDVGAVASIVKDLGSVFEQSIPDMARDVFALEDIEDEQFQQVFRYVMLASPSFSIYGGTREILRSIIGKSLQAA</sequence>
<gene>
    <name evidence="9" type="ORF">F6X42_39815</name>
</gene>
<dbReference type="InterPro" id="IPR036250">
    <property type="entry name" value="AcylCo_DH-like_C"/>
</dbReference>
<dbReference type="SUPFAM" id="SSF56645">
    <property type="entry name" value="Acyl-CoA dehydrogenase NM domain-like"/>
    <property type="match status" value="1"/>
</dbReference>
<dbReference type="Gene3D" id="1.10.540.10">
    <property type="entry name" value="Acyl-CoA dehydrogenase/oxidase, N-terminal domain"/>
    <property type="match status" value="1"/>
</dbReference>
<evidence type="ECO:0000256" key="1">
    <source>
        <dbReference type="ARBA" id="ARBA00001974"/>
    </source>
</evidence>
<evidence type="ECO:0000256" key="3">
    <source>
        <dbReference type="ARBA" id="ARBA00022630"/>
    </source>
</evidence>
<organism evidence="9 10">
    <name type="scientific">Paraburkholderia podalyriae</name>
    <dbReference type="NCBI Taxonomy" id="1938811"/>
    <lineage>
        <taxon>Bacteria</taxon>
        <taxon>Pseudomonadati</taxon>
        <taxon>Pseudomonadota</taxon>
        <taxon>Betaproteobacteria</taxon>
        <taxon>Burkholderiales</taxon>
        <taxon>Burkholderiaceae</taxon>
        <taxon>Paraburkholderia</taxon>
    </lineage>
</organism>
<feature type="domain" description="Acyl-CoA dehydrogenase/oxidase C-terminal" evidence="6">
    <location>
        <begin position="235"/>
        <end position="376"/>
    </location>
</feature>
<evidence type="ECO:0000259" key="7">
    <source>
        <dbReference type="Pfam" id="PF02770"/>
    </source>
</evidence>
<comment type="similarity">
    <text evidence="2">Belongs to the acyl-CoA dehydrogenase family.</text>
</comment>
<evidence type="ECO:0000256" key="5">
    <source>
        <dbReference type="ARBA" id="ARBA00023002"/>
    </source>
</evidence>
<name>A0ABR7Q1D3_9BURK</name>
<keyword evidence="4" id="KW-0274">FAD</keyword>
<dbReference type="InterPro" id="IPR009075">
    <property type="entry name" value="AcylCo_DH/oxidase_C"/>
</dbReference>
<dbReference type="InterPro" id="IPR046373">
    <property type="entry name" value="Acyl-CoA_Oxase/DH_mid-dom_sf"/>
</dbReference>
<keyword evidence="3" id="KW-0285">Flavoprotein</keyword>
<keyword evidence="10" id="KW-1185">Reference proteome</keyword>
<dbReference type="SUPFAM" id="SSF47203">
    <property type="entry name" value="Acyl-CoA dehydrogenase C-terminal domain-like"/>
    <property type="match status" value="1"/>
</dbReference>
<dbReference type="Pfam" id="PF02770">
    <property type="entry name" value="Acyl-CoA_dh_M"/>
    <property type="match status" value="1"/>
</dbReference>
<dbReference type="RefSeq" id="WP_187639216.1">
    <property type="nucleotide sequence ID" value="NZ_VZQQ01000096.1"/>
</dbReference>